<gene>
    <name evidence="2" type="ORF">FVEG_11149</name>
</gene>
<dbReference type="AlphaFoldDB" id="W7MX58"/>
<dbReference type="SUPFAM" id="SSF81383">
    <property type="entry name" value="F-box domain"/>
    <property type="match status" value="1"/>
</dbReference>
<dbReference type="EMBL" id="CM000586">
    <property type="protein sequence ID" value="EWG52384.1"/>
    <property type="molecule type" value="Genomic_DNA"/>
</dbReference>
<dbReference type="VEuPathDB" id="FungiDB:FVEG_11149"/>
<keyword evidence="3" id="KW-1185">Reference proteome</keyword>
<protein>
    <recommendedName>
        <fullName evidence="4">F-box domain-containing protein</fullName>
    </recommendedName>
</protein>
<dbReference type="RefSeq" id="XP_018758575.1">
    <property type="nucleotide sequence ID" value="XM_018900316.1"/>
</dbReference>
<feature type="compositionally biased region" description="Basic and acidic residues" evidence="1">
    <location>
        <begin position="417"/>
        <end position="427"/>
    </location>
</feature>
<organism evidence="2 3">
    <name type="scientific">Gibberella moniliformis (strain M3125 / FGSC 7600)</name>
    <name type="common">Maize ear and stalk rot fungus</name>
    <name type="synonym">Fusarium verticillioides</name>
    <dbReference type="NCBI Taxonomy" id="334819"/>
    <lineage>
        <taxon>Eukaryota</taxon>
        <taxon>Fungi</taxon>
        <taxon>Dikarya</taxon>
        <taxon>Ascomycota</taxon>
        <taxon>Pezizomycotina</taxon>
        <taxon>Sordariomycetes</taxon>
        <taxon>Hypocreomycetidae</taxon>
        <taxon>Hypocreales</taxon>
        <taxon>Nectriaceae</taxon>
        <taxon>Fusarium</taxon>
        <taxon>Fusarium fujikuroi species complex</taxon>
    </lineage>
</organism>
<accession>W7MX58</accession>
<feature type="region of interest" description="Disordered" evidence="1">
    <location>
        <begin position="407"/>
        <end position="427"/>
    </location>
</feature>
<evidence type="ECO:0000256" key="1">
    <source>
        <dbReference type="SAM" id="MobiDB-lite"/>
    </source>
</evidence>
<sequence length="427" mass="48760">METQPGEECVVATMNSLCKSTPSSLLEKMPIEVLFMIASQLTFRGVRVATLVSKQLRSALMPLIFNKIILSGDFKALSREMRSILNGELRTFTKRILPYAKVVTIRIEPCSVHDIVSDSHLWASRIAVLSEFISKLSCVDAIDFAFRNHFSFSRVVPHSFDDLHLQSVLEFLSNTPKWDGPKTVIFSGQRNRPSFTTIMRQFTHDSVKAVHLPRTTAWGHRAALQSTMPSLKGLKYDLTRIPLESTTLACIDQNTLRMIHQSLPHLHSLVIYQLDRDTFVLEHSPVTKKTRLPNFSDQVAQLIGRLKEMQQLRRFAFAFDKKWMIQEYSPEALLELNARLRQADSAPSASEDIDWTHYHTSRAQDHEWHSNLVTHILDAVPQLKELCVLPPGSRFYRGTKNEGVVSFRRINPGDPGEESRFPNRLLD</sequence>
<evidence type="ECO:0000313" key="3">
    <source>
        <dbReference type="Proteomes" id="UP000009096"/>
    </source>
</evidence>
<dbReference type="KEGG" id="fvr:FVEG_11149"/>
<dbReference type="EMBL" id="DS022257">
    <property type="protein sequence ID" value="EWG52384.1"/>
    <property type="molecule type" value="Genomic_DNA"/>
</dbReference>
<proteinExistence type="predicted"/>
<name>W7MX58_GIBM7</name>
<reference evidence="2 3" key="1">
    <citation type="journal article" date="2010" name="Nature">
        <title>Comparative genomics reveals mobile pathogenicity chromosomes in Fusarium.</title>
        <authorList>
            <person name="Ma L.J."/>
            <person name="van der Does H.C."/>
            <person name="Borkovich K.A."/>
            <person name="Coleman J.J."/>
            <person name="Daboussi M.J."/>
            <person name="Di Pietro A."/>
            <person name="Dufresne M."/>
            <person name="Freitag M."/>
            <person name="Grabherr M."/>
            <person name="Henrissat B."/>
            <person name="Houterman P.M."/>
            <person name="Kang S."/>
            <person name="Shim W.B."/>
            <person name="Woloshuk C."/>
            <person name="Xie X."/>
            <person name="Xu J.R."/>
            <person name="Antoniw J."/>
            <person name="Baker S.E."/>
            <person name="Bluhm B.H."/>
            <person name="Breakspear A."/>
            <person name="Brown D.W."/>
            <person name="Butchko R.A."/>
            <person name="Chapman S."/>
            <person name="Coulson R."/>
            <person name="Coutinho P.M."/>
            <person name="Danchin E.G."/>
            <person name="Diener A."/>
            <person name="Gale L.R."/>
            <person name="Gardiner D.M."/>
            <person name="Goff S."/>
            <person name="Hammond-Kosack K.E."/>
            <person name="Hilburn K."/>
            <person name="Hua-Van A."/>
            <person name="Jonkers W."/>
            <person name="Kazan K."/>
            <person name="Kodira C.D."/>
            <person name="Koehrsen M."/>
            <person name="Kumar L."/>
            <person name="Lee Y.H."/>
            <person name="Li L."/>
            <person name="Manners J.M."/>
            <person name="Miranda-Saavedra D."/>
            <person name="Mukherjee M."/>
            <person name="Park G."/>
            <person name="Park J."/>
            <person name="Park S.Y."/>
            <person name="Proctor R.H."/>
            <person name="Regev A."/>
            <person name="Ruiz-Roldan M.C."/>
            <person name="Sain D."/>
            <person name="Sakthikumar S."/>
            <person name="Sykes S."/>
            <person name="Schwartz D.C."/>
            <person name="Turgeon B.G."/>
            <person name="Wapinski I."/>
            <person name="Yoder O."/>
            <person name="Young S."/>
            <person name="Zeng Q."/>
            <person name="Zhou S."/>
            <person name="Galagan J."/>
            <person name="Cuomo C.A."/>
            <person name="Kistler H.C."/>
            <person name="Rep M."/>
        </authorList>
    </citation>
    <scope>NUCLEOTIDE SEQUENCE [LARGE SCALE GENOMIC DNA]</scope>
    <source>
        <strain evidence="3">M3125 / FGSC 7600</strain>
    </source>
</reference>
<dbReference type="GeneID" id="30068683"/>
<dbReference type="Proteomes" id="UP000009096">
    <property type="component" value="Chromosome 9"/>
</dbReference>
<dbReference type="OrthoDB" id="5097462at2759"/>
<evidence type="ECO:0000313" key="2">
    <source>
        <dbReference type="EMBL" id="EWG52384.1"/>
    </source>
</evidence>
<evidence type="ECO:0008006" key="4">
    <source>
        <dbReference type="Google" id="ProtNLM"/>
    </source>
</evidence>
<dbReference type="InterPro" id="IPR036047">
    <property type="entry name" value="F-box-like_dom_sf"/>
</dbReference>